<dbReference type="Gene3D" id="3.30.70.1290">
    <property type="entry name" value="Transposase IS200-like"/>
    <property type="match status" value="1"/>
</dbReference>
<dbReference type="OrthoDB" id="9814067at2"/>
<evidence type="ECO:0000259" key="1">
    <source>
        <dbReference type="SMART" id="SM01321"/>
    </source>
</evidence>
<dbReference type="GO" id="GO:0006313">
    <property type="term" value="P:DNA transposition"/>
    <property type="evidence" value="ECO:0007669"/>
    <property type="project" value="InterPro"/>
</dbReference>
<dbReference type="AlphaFoldDB" id="A0A1H2SVJ6"/>
<protein>
    <submittedName>
        <fullName evidence="2">REP element-mobilizing transposase RayT</fullName>
    </submittedName>
</protein>
<evidence type="ECO:0000313" key="2">
    <source>
        <dbReference type="EMBL" id="SDW35618.1"/>
    </source>
</evidence>
<dbReference type="STRING" id="1058.SAMN05421783_103170"/>
<feature type="domain" description="Transposase IS200-like" evidence="1">
    <location>
        <begin position="9"/>
        <end position="123"/>
    </location>
</feature>
<dbReference type="EMBL" id="FNNZ01000003">
    <property type="protein sequence ID" value="SDW35618.1"/>
    <property type="molecule type" value="Genomic_DNA"/>
</dbReference>
<dbReference type="InterPro" id="IPR036515">
    <property type="entry name" value="Transposase_17_sf"/>
</dbReference>
<evidence type="ECO:0000313" key="3">
    <source>
        <dbReference type="Proteomes" id="UP000198816"/>
    </source>
</evidence>
<dbReference type="RefSeq" id="WP_093028742.1">
    <property type="nucleotide sequence ID" value="NZ_FNNZ01000003.1"/>
</dbReference>
<dbReference type="Pfam" id="PF01797">
    <property type="entry name" value="Y1_Tnp"/>
    <property type="match status" value="1"/>
</dbReference>
<dbReference type="SMART" id="SM01321">
    <property type="entry name" value="Y1_Tnp"/>
    <property type="match status" value="1"/>
</dbReference>
<dbReference type="GO" id="GO:0004803">
    <property type="term" value="F:transposase activity"/>
    <property type="evidence" value="ECO:0007669"/>
    <property type="project" value="InterPro"/>
</dbReference>
<proteinExistence type="predicted"/>
<dbReference type="InterPro" id="IPR002686">
    <property type="entry name" value="Transposase_17"/>
</dbReference>
<dbReference type="PANTHER" id="PTHR34322:SF2">
    <property type="entry name" value="TRANSPOSASE IS200-LIKE DOMAIN-CONTAINING PROTEIN"/>
    <property type="match status" value="1"/>
</dbReference>
<dbReference type="SUPFAM" id="SSF143422">
    <property type="entry name" value="Transposase IS200-like"/>
    <property type="match status" value="1"/>
</dbReference>
<sequence length="288" mass="32738">MARPLRLEFAGALYHVTSRGDGREDIVRDVGDRQMFFDVLAGVWERFNWVIHADCLMTNHYHLLVETPDGNLSKGMRELNGVYTQRFNRFHQRVGHVFQGRYKAILIQKEAYLLEVARYVVLNPVRARMVRSPEDYPWSSYRAMIGEDAAPEWLETRTILSAFGRTEAQAVAGYRSFVAAGKGQPSPWGSVKQQVFLGSDAFVEAMQRKIPHDRDLREVPRAQRRQVPRALPDYERAHADRNQAIKAAYASGGYTMQEIGDYFGLHGSRISKIIRDAPGPAGEAQVKT</sequence>
<keyword evidence="3" id="KW-1185">Reference proteome</keyword>
<dbReference type="NCBIfam" id="NF047646">
    <property type="entry name" value="REP_Tyr_transpos"/>
    <property type="match status" value="1"/>
</dbReference>
<organism evidence="2 3">
    <name type="scientific">Thiocapsa roseopersicina</name>
    <dbReference type="NCBI Taxonomy" id="1058"/>
    <lineage>
        <taxon>Bacteria</taxon>
        <taxon>Pseudomonadati</taxon>
        <taxon>Pseudomonadota</taxon>
        <taxon>Gammaproteobacteria</taxon>
        <taxon>Chromatiales</taxon>
        <taxon>Chromatiaceae</taxon>
        <taxon>Thiocapsa</taxon>
    </lineage>
</organism>
<name>A0A1H2SVJ6_THIRO</name>
<dbReference type="PANTHER" id="PTHR34322">
    <property type="entry name" value="TRANSPOSASE, Y1_TNP DOMAIN-CONTAINING"/>
    <property type="match status" value="1"/>
</dbReference>
<dbReference type="GO" id="GO:0003677">
    <property type="term" value="F:DNA binding"/>
    <property type="evidence" value="ECO:0007669"/>
    <property type="project" value="InterPro"/>
</dbReference>
<accession>A0A1H2SVJ6</accession>
<dbReference type="Proteomes" id="UP000198816">
    <property type="component" value="Unassembled WGS sequence"/>
</dbReference>
<reference evidence="3" key="1">
    <citation type="submission" date="2016-10" db="EMBL/GenBank/DDBJ databases">
        <authorList>
            <person name="Varghese N."/>
            <person name="Submissions S."/>
        </authorList>
    </citation>
    <scope>NUCLEOTIDE SEQUENCE [LARGE SCALE GENOMIC DNA]</scope>
    <source>
        <strain evidence="3">DSM 217</strain>
    </source>
</reference>
<gene>
    <name evidence="2" type="ORF">SAMN05421783_103170</name>
</gene>